<reference evidence="1 2" key="1">
    <citation type="journal article" date="2008" name="J. Bacteriol.">
        <title>Genome sequence of Staphylococcus aureus strain Newman and comparative analysis of staphylococcal genomes: polymorphism and evolution of two major pathogenicity islands.</title>
        <authorList>
            <person name="Baba T."/>
            <person name="Bae T."/>
            <person name="Schneewind O."/>
            <person name="Takeuchi F."/>
            <person name="Hiramatsu K."/>
        </authorList>
    </citation>
    <scope>NUCLEOTIDE SEQUENCE [LARGE SCALE GENOMIC DNA]</scope>
    <source>
        <strain evidence="1 2">Newman</strain>
    </source>
</reference>
<gene>
    <name evidence="1" type="ordered locus">NWMN_0297</name>
</gene>
<accession>A0A0H3K6T0</accession>
<proteinExistence type="predicted"/>
<dbReference type="KEGG" id="sae:NWMN_0297"/>
<evidence type="ECO:0000313" key="1">
    <source>
        <dbReference type="EMBL" id="BAF66569.1"/>
    </source>
</evidence>
<dbReference type="HOGENOM" id="CLU_127046_1_0_9"/>
<protein>
    <recommendedName>
        <fullName evidence="3">HK97 gp10 family phage protein</fullName>
    </recommendedName>
</protein>
<dbReference type="Pfam" id="PF04883">
    <property type="entry name" value="HK97-gp10_like"/>
    <property type="match status" value="1"/>
</dbReference>
<dbReference type="InterPro" id="IPR010064">
    <property type="entry name" value="HK97-gp10_tail"/>
</dbReference>
<evidence type="ECO:0000313" key="2">
    <source>
        <dbReference type="Proteomes" id="UP000006386"/>
    </source>
</evidence>
<dbReference type="EMBL" id="AP009351">
    <property type="protein sequence ID" value="BAF66569.1"/>
    <property type="molecule type" value="Genomic_DNA"/>
</dbReference>
<sequence>MKLNYYDLSRCHMAKVKYGADSMVVELDKFDKKIEEWVKKGIAKTTTKIYNTAVALAPVDLGFLEESIDFKYFDGGLSSVISVGADYAIYVEYGTGIYATGPGGSRATKIPWSFKGDDGEWYTTYGQAPQPFWNPAIDAGRKTFEQYFS</sequence>
<organism evidence="1 2">
    <name type="scientific">Staphylococcus aureus (strain Newman)</name>
    <dbReference type="NCBI Taxonomy" id="426430"/>
    <lineage>
        <taxon>Bacteria</taxon>
        <taxon>Bacillati</taxon>
        <taxon>Bacillota</taxon>
        <taxon>Bacilli</taxon>
        <taxon>Bacillales</taxon>
        <taxon>Staphylococcaceae</taxon>
        <taxon>Staphylococcus</taxon>
    </lineage>
</organism>
<name>A0A0H3K6T0_STAAE</name>
<evidence type="ECO:0008006" key="3">
    <source>
        <dbReference type="Google" id="ProtNLM"/>
    </source>
</evidence>
<dbReference type="AlphaFoldDB" id="A0A0H3K6T0"/>
<dbReference type="NCBIfam" id="TIGR01725">
    <property type="entry name" value="phge_HK97_gp10"/>
    <property type="match status" value="1"/>
</dbReference>
<dbReference type="Proteomes" id="UP000006386">
    <property type="component" value="Chromosome"/>
</dbReference>